<keyword evidence="7" id="KW-1185">Reference proteome</keyword>
<reference evidence="6 7" key="1">
    <citation type="submission" date="2019-05" db="EMBL/GenBank/DDBJ databases">
        <title>Whole genome sequence analysis of Cupriavidus campinensis S14E4C strain.</title>
        <authorList>
            <person name="Abbaszade G."/>
            <person name="Szabo A."/>
            <person name="Toumi M."/>
            <person name="Toth E."/>
        </authorList>
    </citation>
    <scope>NUCLEOTIDE SEQUENCE [LARGE SCALE GENOMIC DNA]</scope>
    <source>
        <strain evidence="6 7">S14E4C</strain>
    </source>
</reference>
<evidence type="ECO:0000256" key="2">
    <source>
        <dbReference type="ARBA" id="ARBA00023015"/>
    </source>
</evidence>
<keyword evidence="4" id="KW-0804">Transcription</keyword>
<gene>
    <name evidence="6" type="ORF">FGG12_04565</name>
</gene>
<dbReference type="Pfam" id="PF00126">
    <property type="entry name" value="HTH_1"/>
    <property type="match status" value="1"/>
</dbReference>
<accession>A0ABY3ES25</accession>
<dbReference type="SUPFAM" id="SSF53850">
    <property type="entry name" value="Periplasmic binding protein-like II"/>
    <property type="match status" value="1"/>
</dbReference>
<comment type="caution">
    <text evidence="6">The sequence shown here is derived from an EMBL/GenBank/DDBJ whole genome shotgun (WGS) entry which is preliminary data.</text>
</comment>
<dbReference type="Pfam" id="PF03466">
    <property type="entry name" value="LysR_substrate"/>
    <property type="match status" value="1"/>
</dbReference>
<dbReference type="InterPro" id="IPR005119">
    <property type="entry name" value="LysR_subst-bd"/>
</dbReference>
<evidence type="ECO:0000256" key="3">
    <source>
        <dbReference type="ARBA" id="ARBA00023125"/>
    </source>
</evidence>
<name>A0ABY3ES25_9BURK</name>
<evidence type="ECO:0000259" key="5">
    <source>
        <dbReference type="PROSITE" id="PS50931"/>
    </source>
</evidence>
<dbReference type="EMBL" id="VCIZ01000002">
    <property type="protein sequence ID" value="TSP13761.1"/>
    <property type="molecule type" value="Genomic_DNA"/>
</dbReference>
<organism evidence="6 7">
    <name type="scientific">Cupriavidus campinensis</name>
    <dbReference type="NCBI Taxonomy" id="151783"/>
    <lineage>
        <taxon>Bacteria</taxon>
        <taxon>Pseudomonadati</taxon>
        <taxon>Pseudomonadota</taxon>
        <taxon>Betaproteobacteria</taxon>
        <taxon>Burkholderiales</taxon>
        <taxon>Burkholderiaceae</taxon>
        <taxon>Cupriavidus</taxon>
    </lineage>
</organism>
<dbReference type="Gene3D" id="1.10.10.10">
    <property type="entry name" value="Winged helix-like DNA-binding domain superfamily/Winged helix DNA-binding domain"/>
    <property type="match status" value="1"/>
</dbReference>
<feature type="domain" description="HTH lysR-type" evidence="5">
    <location>
        <begin position="20"/>
        <end position="77"/>
    </location>
</feature>
<dbReference type="InterPro" id="IPR000847">
    <property type="entry name" value="LysR_HTH_N"/>
</dbReference>
<dbReference type="InterPro" id="IPR036388">
    <property type="entry name" value="WH-like_DNA-bd_sf"/>
</dbReference>
<proteinExistence type="inferred from homology"/>
<comment type="similarity">
    <text evidence="1">Belongs to the LysR transcriptional regulatory family.</text>
</comment>
<dbReference type="SUPFAM" id="SSF46785">
    <property type="entry name" value="Winged helix' DNA-binding domain"/>
    <property type="match status" value="1"/>
</dbReference>
<dbReference type="PANTHER" id="PTHR30346:SF0">
    <property type="entry name" value="HCA OPERON TRANSCRIPTIONAL ACTIVATOR HCAR"/>
    <property type="match status" value="1"/>
</dbReference>
<evidence type="ECO:0000256" key="1">
    <source>
        <dbReference type="ARBA" id="ARBA00009437"/>
    </source>
</evidence>
<sequence>MTGAAVWRRTQGGGSMKATMEIRDLRMFMALAEELHFGRAAERLRISQPPLTKHIQQLEEQLGVMLFDRNKRRVRLTPAGAALVQEARRILNQAEVALQVVRRAQQGETGTLRIGFVAAVVYIGIETLFARLHRELAGVETVWEEMGSSEQVEALRKDRIDLGFAQVPMGVGEMAAHLVASVPLAAALPATHRLAGRAKIDVAALADEPFIVIPRESAPGYFDLTAATCLAGGFSPNFRHYAKHLLSVISLVALGRGVALVPRTLGTGAVPGVVLKPLTGAPAHAQYSAIWHPENPSPVLARAVALLGAGG</sequence>
<dbReference type="Proteomes" id="UP000318943">
    <property type="component" value="Unassembled WGS sequence"/>
</dbReference>
<evidence type="ECO:0000313" key="6">
    <source>
        <dbReference type="EMBL" id="TSP13761.1"/>
    </source>
</evidence>
<evidence type="ECO:0000313" key="7">
    <source>
        <dbReference type="Proteomes" id="UP000318943"/>
    </source>
</evidence>
<dbReference type="Gene3D" id="3.40.190.10">
    <property type="entry name" value="Periplasmic binding protein-like II"/>
    <property type="match status" value="2"/>
</dbReference>
<keyword evidence="2" id="KW-0805">Transcription regulation</keyword>
<keyword evidence="3" id="KW-0238">DNA-binding</keyword>
<dbReference type="PRINTS" id="PR00039">
    <property type="entry name" value="HTHLYSR"/>
</dbReference>
<protein>
    <submittedName>
        <fullName evidence="6">LysR family transcriptional regulator</fullName>
    </submittedName>
</protein>
<dbReference type="InterPro" id="IPR036390">
    <property type="entry name" value="WH_DNA-bd_sf"/>
</dbReference>
<evidence type="ECO:0000256" key="4">
    <source>
        <dbReference type="ARBA" id="ARBA00023163"/>
    </source>
</evidence>
<dbReference type="PROSITE" id="PS50931">
    <property type="entry name" value="HTH_LYSR"/>
    <property type="match status" value="1"/>
</dbReference>
<dbReference type="PANTHER" id="PTHR30346">
    <property type="entry name" value="TRANSCRIPTIONAL DUAL REGULATOR HCAR-RELATED"/>
    <property type="match status" value="1"/>
</dbReference>